<gene>
    <name evidence="1" type="ORF">DWV76_06040</name>
</gene>
<dbReference type="AlphaFoldDB" id="A0AA92TYQ9"/>
<dbReference type="RefSeq" id="WP_118064375.1">
    <property type="nucleotide sequence ID" value="NZ_QSAG01000008.1"/>
</dbReference>
<comment type="caution">
    <text evidence="1">The sequence shown here is derived from an EMBL/GenBank/DDBJ whole genome shotgun (WGS) entry which is preliminary data.</text>
</comment>
<dbReference type="Proteomes" id="UP000283785">
    <property type="component" value="Unassembled WGS sequence"/>
</dbReference>
<sequence>MKQTNDVIILNRPRVQKRGLALNISGRITLRSSPCKLLDLHPGDKICFCFYNPSKQMYIIKSTPELEAKNVCIKLSGRKGQLHASNVSTVSFLLSYIPNIPTGTKQIELVTANETINLDVDGVSCPALAIVNRADSEHCR</sequence>
<evidence type="ECO:0000313" key="1">
    <source>
        <dbReference type="EMBL" id="RGW43262.1"/>
    </source>
</evidence>
<evidence type="ECO:0000313" key="2">
    <source>
        <dbReference type="Proteomes" id="UP000283785"/>
    </source>
</evidence>
<proteinExistence type="predicted"/>
<dbReference type="EMBL" id="QSAG01000008">
    <property type="protein sequence ID" value="RGW43262.1"/>
    <property type="molecule type" value="Genomic_DNA"/>
</dbReference>
<accession>A0AA92TYQ9</accession>
<name>A0AA92TYQ9_9BACT</name>
<protein>
    <submittedName>
        <fullName evidence="1">Uncharacterized protein</fullName>
    </submittedName>
</protein>
<organism evidence="1 2">
    <name type="scientific">Segatella copri</name>
    <dbReference type="NCBI Taxonomy" id="165179"/>
    <lineage>
        <taxon>Bacteria</taxon>
        <taxon>Pseudomonadati</taxon>
        <taxon>Bacteroidota</taxon>
        <taxon>Bacteroidia</taxon>
        <taxon>Bacteroidales</taxon>
        <taxon>Prevotellaceae</taxon>
        <taxon>Segatella</taxon>
    </lineage>
</organism>
<reference evidence="1 2" key="1">
    <citation type="submission" date="2018-08" db="EMBL/GenBank/DDBJ databases">
        <title>A genome reference for cultivated species of the human gut microbiota.</title>
        <authorList>
            <person name="Zou Y."/>
            <person name="Xue W."/>
            <person name="Luo G."/>
        </authorList>
    </citation>
    <scope>NUCLEOTIDE SEQUENCE [LARGE SCALE GENOMIC DNA]</scope>
    <source>
        <strain evidence="1 2">AF12-50</strain>
    </source>
</reference>